<keyword evidence="2" id="KW-1185">Reference proteome</keyword>
<sequence>MILTSPGEQEDSTVRRESGNGSTSRKTMLTSRPLISLGQGSPEKDRFGTNEQLQMVFRPRESLEDPSGPDWLDE</sequence>
<accession>A0ACD1IE91</accession>
<proteinExistence type="predicted"/>
<organism evidence="1 2">
    <name type="scientific">Aspergillus costaricaensis CBS 115574</name>
    <dbReference type="NCBI Taxonomy" id="1448317"/>
    <lineage>
        <taxon>Eukaryota</taxon>
        <taxon>Fungi</taxon>
        <taxon>Dikarya</taxon>
        <taxon>Ascomycota</taxon>
        <taxon>Pezizomycotina</taxon>
        <taxon>Eurotiomycetes</taxon>
        <taxon>Eurotiomycetidae</taxon>
        <taxon>Eurotiales</taxon>
        <taxon>Aspergillaceae</taxon>
        <taxon>Aspergillus</taxon>
        <taxon>Aspergillus subgen. Circumdati</taxon>
    </lineage>
</organism>
<evidence type="ECO:0000313" key="2">
    <source>
        <dbReference type="Proteomes" id="UP000249748"/>
    </source>
</evidence>
<protein>
    <submittedName>
        <fullName evidence="1">Uncharacterized protein</fullName>
    </submittedName>
</protein>
<dbReference type="Proteomes" id="UP000249748">
    <property type="component" value="Unassembled WGS sequence"/>
</dbReference>
<dbReference type="EMBL" id="KZ824550">
    <property type="protein sequence ID" value="RAK88683.1"/>
    <property type="molecule type" value="Genomic_DNA"/>
</dbReference>
<gene>
    <name evidence="1" type="ORF">BO79DRAFT_255342</name>
</gene>
<reference evidence="1" key="1">
    <citation type="submission" date="2018-02" db="EMBL/GenBank/DDBJ databases">
        <title>The genomes of Aspergillus section Nigri reveals drivers in fungal speciation.</title>
        <authorList>
            <consortium name="DOE Joint Genome Institute"/>
            <person name="Vesth T.C."/>
            <person name="Nybo J."/>
            <person name="Theobald S."/>
            <person name="Brandl J."/>
            <person name="Frisvad J.C."/>
            <person name="Nielsen K.F."/>
            <person name="Lyhne E.K."/>
            <person name="Kogle M.E."/>
            <person name="Kuo A."/>
            <person name="Riley R."/>
            <person name="Clum A."/>
            <person name="Nolan M."/>
            <person name="Lipzen A."/>
            <person name="Salamov A."/>
            <person name="Henrissat B."/>
            <person name="Wiebenga A."/>
            <person name="De vries R.P."/>
            <person name="Grigoriev I.V."/>
            <person name="Mortensen U.H."/>
            <person name="Andersen M.R."/>
            <person name="Baker S.E."/>
        </authorList>
    </citation>
    <scope>NUCLEOTIDE SEQUENCE</scope>
    <source>
        <strain evidence="1">CBS 115574</strain>
    </source>
</reference>
<evidence type="ECO:0000313" key="1">
    <source>
        <dbReference type="EMBL" id="RAK88683.1"/>
    </source>
</evidence>
<name>A0ACD1IE91_9EURO</name>